<evidence type="ECO:0000313" key="3">
    <source>
        <dbReference type="Proteomes" id="UP000722989"/>
    </source>
</evidence>
<name>A0ABX0XXR1_9ACTN</name>
<reference evidence="2 3" key="1">
    <citation type="submission" date="2020-03" db="EMBL/GenBank/DDBJ databases">
        <title>WGS of the type strain of Planosporangium spp.</title>
        <authorList>
            <person name="Thawai C."/>
        </authorList>
    </citation>
    <scope>NUCLEOTIDE SEQUENCE [LARGE SCALE GENOMIC DNA]</scope>
    <source>
        <strain evidence="2 3">TBRC 5610</strain>
    </source>
</reference>
<evidence type="ECO:0000256" key="1">
    <source>
        <dbReference type="SAM" id="Phobius"/>
    </source>
</evidence>
<keyword evidence="1" id="KW-0472">Membrane</keyword>
<keyword evidence="1" id="KW-1133">Transmembrane helix</keyword>
<sequence length="233" mass="25947">MSDWVTPVVGLFGLLVGNVLNRSMEYRKWRRAERHRACTQLLNSGHAAMTAAVFHQAAATTTPLILENSFDQFTQLLNSGPKGRVLKPLARFGAKVLVRRMNPENDSKDVDSAVRGVLESVTARVEQPVVDLITERLGAGKTGRLTQLREATNELGLAVESVELICPRTVAETGHAFSEAALALFEMESDEGPSWDERLGTYSAARRNFVRTARRDLVRDNGLRLRLRRPRQP</sequence>
<gene>
    <name evidence="2" type="ORF">HC031_14055</name>
</gene>
<organism evidence="2 3">
    <name type="scientific">Planosporangium thailandense</name>
    <dbReference type="NCBI Taxonomy" id="765197"/>
    <lineage>
        <taxon>Bacteria</taxon>
        <taxon>Bacillati</taxon>
        <taxon>Actinomycetota</taxon>
        <taxon>Actinomycetes</taxon>
        <taxon>Micromonosporales</taxon>
        <taxon>Micromonosporaceae</taxon>
        <taxon>Planosporangium</taxon>
    </lineage>
</organism>
<evidence type="ECO:0000313" key="2">
    <source>
        <dbReference type="EMBL" id="NJC70831.1"/>
    </source>
</evidence>
<dbReference type="Proteomes" id="UP000722989">
    <property type="component" value="Unassembled WGS sequence"/>
</dbReference>
<proteinExistence type="predicted"/>
<feature type="transmembrane region" description="Helical" evidence="1">
    <location>
        <begin position="6"/>
        <end position="24"/>
    </location>
</feature>
<accession>A0ABX0XXR1</accession>
<comment type="caution">
    <text evidence="2">The sequence shown here is derived from an EMBL/GenBank/DDBJ whole genome shotgun (WGS) entry which is preliminary data.</text>
</comment>
<dbReference type="EMBL" id="JAATVY010000008">
    <property type="protein sequence ID" value="NJC70831.1"/>
    <property type="molecule type" value="Genomic_DNA"/>
</dbReference>
<keyword evidence="3" id="KW-1185">Reference proteome</keyword>
<dbReference type="RefSeq" id="WP_167925732.1">
    <property type="nucleotide sequence ID" value="NZ_JAATVY010000008.1"/>
</dbReference>
<protein>
    <submittedName>
        <fullName evidence="2">Uncharacterized protein</fullName>
    </submittedName>
</protein>
<keyword evidence="1" id="KW-0812">Transmembrane</keyword>